<comment type="caution">
    <text evidence="1">The sequence shown here is derived from an EMBL/GenBank/DDBJ whole genome shotgun (WGS) entry which is preliminary data.</text>
</comment>
<dbReference type="Proteomes" id="UP001189429">
    <property type="component" value="Unassembled WGS sequence"/>
</dbReference>
<reference evidence="1" key="1">
    <citation type="submission" date="2023-10" db="EMBL/GenBank/DDBJ databases">
        <authorList>
            <person name="Chen Y."/>
            <person name="Shah S."/>
            <person name="Dougan E. K."/>
            <person name="Thang M."/>
            <person name="Chan C."/>
        </authorList>
    </citation>
    <scope>NUCLEOTIDE SEQUENCE [LARGE SCALE GENOMIC DNA]</scope>
</reference>
<proteinExistence type="predicted"/>
<keyword evidence="2" id="KW-1185">Reference proteome</keyword>
<evidence type="ECO:0000313" key="1">
    <source>
        <dbReference type="EMBL" id="CAK0833265.1"/>
    </source>
</evidence>
<sequence>MKKVAVISERLMYVDLLLGGQWVRIVPASWPNAKYAGIRVQEMCTALSEIKRDAKQNQYTFVLAGGFNAETAMVDAAVSIATPTTKQASVELKNLRNSISELIVKRRTLHAGSGADRAGISKAIQKLPKKEKKMQATERIATILDTFTGLDNIPKLKSPVKKRLTPSMLDGNTAVTSRVEMDPIPRPETMAVDHPAGQPAEDEATFTHGCCKVVPETPITEGNPRRPPHARPQVVTCSSLGGPVGSRLNVTRAKALQADFLRHAGEWPGDTLTRGASWLPPLVRLVAFSPASPLDIVDSEGQHQTSFAVQGWGVVAVATPAVVEGSPRPGDPDCGELSARAAEPGALGPCEAQRVASAWVSHLRSWLTLPPDAPVRNPAGDGADCQGSEGGLPLWAAKPRPRLGRRRRSDWCSVELVVGVSASFW</sequence>
<accession>A0ABN9SN51</accession>
<organism evidence="1 2">
    <name type="scientific">Prorocentrum cordatum</name>
    <dbReference type="NCBI Taxonomy" id="2364126"/>
    <lineage>
        <taxon>Eukaryota</taxon>
        <taxon>Sar</taxon>
        <taxon>Alveolata</taxon>
        <taxon>Dinophyceae</taxon>
        <taxon>Prorocentrales</taxon>
        <taxon>Prorocentraceae</taxon>
        <taxon>Prorocentrum</taxon>
    </lineage>
</organism>
<protein>
    <submittedName>
        <fullName evidence="1">Uncharacterized protein</fullName>
    </submittedName>
</protein>
<dbReference type="EMBL" id="CAUYUJ010012091">
    <property type="protein sequence ID" value="CAK0833265.1"/>
    <property type="molecule type" value="Genomic_DNA"/>
</dbReference>
<name>A0ABN9SN51_9DINO</name>
<gene>
    <name evidence="1" type="ORF">PCOR1329_LOCUS31008</name>
</gene>
<evidence type="ECO:0000313" key="2">
    <source>
        <dbReference type="Proteomes" id="UP001189429"/>
    </source>
</evidence>